<feature type="domain" description="EF-hand" evidence="5">
    <location>
        <begin position="106"/>
        <end position="141"/>
    </location>
</feature>
<evidence type="ECO:0000256" key="2">
    <source>
        <dbReference type="ARBA" id="ARBA00022737"/>
    </source>
</evidence>
<evidence type="ECO:0000256" key="1">
    <source>
        <dbReference type="ARBA" id="ARBA00022723"/>
    </source>
</evidence>
<dbReference type="Proteomes" id="UP000244005">
    <property type="component" value="Unassembled WGS sequence"/>
</dbReference>
<dbReference type="SMART" id="SM00054">
    <property type="entry name" value="EFh"/>
    <property type="match status" value="4"/>
</dbReference>
<feature type="domain" description="EF-hand" evidence="5">
    <location>
        <begin position="219"/>
        <end position="254"/>
    </location>
</feature>
<evidence type="ECO:0000256" key="4">
    <source>
        <dbReference type="SAM" id="MobiDB-lite"/>
    </source>
</evidence>
<name>A0A2R6W114_MARPO</name>
<dbReference type="Pfam" id="PF13499">
    <property type="entry name" value="EF-hand_7"/>
    <property type="match status" value="2"/>
</dbReference>
<sequence>MAAVQSSGTLSFFDSAWFFKLHKCVSSKRSGSSKSSSTAKGEEAGCGGSVKAEEEQSSAVKCDVVEGLTKDDWNCSRRSVSSACKEYSAAHEFCDKAAVSLESVKSDPEEMRRVFQRFDENTDDRICAKDLRQFMGRLGFHMSEEEAASMLASVDHNGDGSVDFDEFFSLYMSLVEQQTEDEEETLLEAFQVFDKNADGFITAQELQTVLLDLGMPEGKSLKNCEKMIRSVDADGNGEIDITEFKQMMSSTMCF</sequence>
<dbReference type="AlphaFoldDB" id="A0A2R6W114"/>
<evidence type="ECO:0000313" key="6">
    <source>
        <dbReference type="EMBL" id="PTQ27532.1"/>
    </source>
</evidence>
<evidence type="ECO:0000256" key="3">
    <source>
        <dbReference type="ARBA" id="ARBA00022837"/>
    </source>
</evidence>
<dbReference type="GO" id="GO:0005509">
    <property type="term" value="F:calcium ion binding"/>
    <property type="evidence" value="ECO:0000318"/>
    <property type="project" value="GO_Central"/>
</dbReference>
<feature type="compositionally biased region" description="Low complexity" evidence="4">
    <location>
        <begin position="28"/>
        <end position="37"/>
    </location>
</feature>
<dbReference type="FunFam" id="1.10.238.10:FF:000089">
    <property type="entry name" value="calmodulin-like protein 3"/>
    <property type="match status" value="1"/>
</dbReference>
<dbReference type="PANTHER" id="PTHR10891">
    <property type="entry name" value="EF-HAND CALCIUM-BINDING DOMAIN CONTAINING PROTEIN"/>
    <property type="match status" value="1"/>
</dbReference>
<dbReference type="Gene3D" id="1.10.238.10">
    <property type="entry name" value="EF-hand"/>
    <property type="match status" value="2"/>
</dbReference>
<feature type="domain" description="EF-hand" evidence="5">
    <location>
        <begin position="142"/>
        <end position="177"/>
    </location>
</feature>
<gene>
    <name evidence="6" type="ORF">MARPO_0194s0010</name>
</gene>
<dbReference type="InterPro" id="IPR011992">
    <property type="entry name" value="EF-hand-dom_pair"/>
</dbReference>
<dbReference type="InterPro" id="IPR018247">
    <property type="entry name" value="EF_Hand_1_Ca_BS"/>
</dbReference>
<reference evidence="7" key="1">
    <citation type="journal article" date="2017" name="Cell">
        <title>Insights into land plant evolution garnered from the Marchantia polymorpha genome.</title>
        <authorList>
            <person name="Bowman J.L."/>
            <person name="Kohchi T."/>
            <person name="Yamato K.T."/>
            <person name="Jenkins J."/>
            <person name="Shu S."/>
            <person name="Ishizaki K."/>
            <person name="Yamaoka S."/>
            <person name="Nishihama R."/>
            <person name="Nakamura Y."/>
            <person name="Berger F."/>
            <person name="Adam C."/>
            <person name="Aki S.S."/>
            <person name="Althoff F."/>
            <person name="Araki T."/>
            <person name="Arteaga-Vazquez M.A."/>
            <person name="Balasubrmanian S."/>
            <person name="Barry K."/>
            <person name="Bauer D."/>
            <person name="Boehm C.R."/>
            <person name="Briginshaw L."/>
            <person name="Caballero-Perez J."/>
            <person name="Catarino B."/>
            <person name="Chen F."/>
            <person name="Chiyoda S."/>
            <person name="Chovatia M."/>
            <person name="Davies K.M."/>
            <person name="Delmans M."/>
            <person name="Demura T."/>
            <person name="Dierschke T."/>
            <person name="Dolan L."/>
            <person name="Dorantes-Acosta A.E."/>
            <person name="Eklund D.M."/>
            <person name="Florent S.N."/>
            <person name="Flores-Sandoval E."/>
            <person name="Fujiyama A."/>
            <person name="Fukuzawa H."/>
            <person name="Galik B."/>
            <person name="Grimanelli D."/>
            <person name="Grimwood J."/>
            <person name="Grossniklaus U."/>
            <person name="Hamada T."/>
            <person name="Haseloff J."/>
            <person name="Hetherington A.J."/>
            <person name="Higo A."/>
            <person name="Hirakawa Y."/>
            <person name="Hundley H.N."/>
            <person name="Ikeda Y."/>
            <person name="Inoue K."/>
            <person name="Inoue S.I."/>
            <person name="Ishida S."/>
            <person name="Jia Q."/>
            <person name="Kakita M."/>
            <person name="Kanazawa T."/>
            <person name="Kawai Y."/>
            <person name="Kawashima T."/>
            <person name="Kennedy M."/>
            <person name="Kinose K."/>
            <person name="Kinoshita T."/>
            <person name="Kohara Y."/>
            <person name="Koide E."/>
            <person name="Komatsu K."/>
            <person name="Kopischke S."/>
            <person name="Kubo M."/>
            <person name="Kyozuka J."/>
            <person name="Lagercrantz U."/>
            <person name="Lin S.S."/>
            <person name="Lindquist E."/>
            <person name="Lipzen A.M."/>
            <person name="Lu C.W."/>
            <person name="De Luna E."/>
            <person name="Martienssen R.A."/>
            <person name="Minamino N."/>
            <person name="Mizutani M."/>
            <person name="Mizutani M."/>
            <person name="Mochizuki N."/>
            <person name="Monte I."/>
            <person name="Mosher R."/>
            <person name="Nagasaki H."/>
            <person name="Nakagami H."/>
            <person name="Naramoto S."/>
            <person name="Nishitani K."/>
            <person name="Ohtani M."/>
            <person name="Okamoto T."/>
            <person name="Okumura M."/>
            <person name="Phillips J."/>
            <person name="Pollak B."/>
            <person name="Reinders A."/>
            <person name="Rovekamp M."/>
            <person name="Sano R."/>
            <person name="Sawa S."/>
            <person name="Schmid M.W."/>
            <person name="Shirakawa M."/>
            <person name="Solano R."/>
            <person name="Spunde A."/>
            <person name="Suetsugu N."/>
            <person name="Sugano S."/>
            <person name="Sugiyama A."/>
            <person name="Sun R."/>
            <person name="Suzuki Y."/>
            <person name="Takenaka M."/>
            <person name="Takezawa D."/>
            <person name="Tomogane H."/>
            <person name="Tsuzuki M."/>
            <person name="Ueda T."/>
            <person name="Umeda M."/>
            <person name="Ward J.M."/>
            <person name="Watanabe Y."/>
            <person name="Yazaki K."/>
            <person name="Yokoyama R."/>
            <person name="Yoshitake Y."/>
            <person name="Yotsui I."/>
            <person name="Zachgo S."/>
            <person name="Schmutz J."/>
        </authorList>
    </citation>
    <scope>NUCLEOTIDE SEQUENCE [LARGE SCALE GENOMIC DNA]</scope>
    <source>
        <strain evidence="7">Tak-1</strain>
    </source>
</reference>
<evidence type="ECO:0000259" key="5">
    <source>
        <dbReference type="PROSITE" id="PS50222"/>
    </source>
</evidence>
<keyword evidence="7" id="KW-1185">Reference proteome</keyword>
<dbReference type="SUPFAM" id="SSF47473">
    <property type="entry name" value="EF-hand"/>
    <property type="match status" value="1"/>
</dbReference>
<dbReference type="Gramene" id="Mp5g22000.1">
    <property type="protein sequence ID" value="Mp5g22000.1.cds1"/>
    <property type="gene ID" value="Mp5g22000"/>
</dbReference>
<accession>A0A2R6W114</accession>
<dbReference type="InterPro" id="IPR039647">
    <property type="entry name" value="EF_hand_pair_protein_CML-like"/>
</dbReference>
<organism evidence="6 7">
    <name type="scientific">Marchantia polymorpha</name>
    <name type="common">Common liverwort</name>
    <name type="synonym">Marchantia aquatica</name>
    <dbReference type="NCBI Taxonomy" id="3197"/>
    <lineage>
        <taxon>Eukaryota</taxon>
        <taxon>Viridiplantae</taxon>
        <taxon>Streptophyta</taxon>
        <taxon>Embryophyta</taxon>
        <taxon>Marchantiophyta</taxon>
        <taxon>Marchantiopsida</taxon>
        <taxon>Marchantiidae</taxon>
        <taxon>Marchantiales</taxon>
        <taxon>Marchantiaceae</taxon>
        <taxon>Marchantia</taxon>
    </lineage>
</organism>
<keyword evidence="1" id="KW-0479">Metal-binding</keyword>
<dbReference type="PROSITE" id="PS50222">
    <property type="entry name" value="EF_HAND_2"/>
    <property type="match status" value="4"/>
</dbReference>
<dbReference type="OMA" id="NTDDRIC"/>
<dbReference type="EMBL" id="KZ772862">
    <property type="protein sequence ID" value="PTQ27532.1"/>
    <property type="molecule type" value="Genomic_DNA"/>
</dbReference>
<proteinExistence type="predicted"/>
<keyword evidence="2" id="KW-0677">Repeat</keyword>
<feature type="region of interest" description="Disordered" evidence="4">
    <location>
        <begin position="28"/>
        <end position="54"/>
    </location>
</feature>
<keyword evidence="3" id="KW-0106">Calcium</keyword>
<evidence type="ECO:0000313" key="7">
    <source>
        <dbReference type="Proteomes" id="UP000244005"/>
    </source>
</evidence>
<dbReference type="FunFam" id="1.10.238.10:FF:000003">
    <property type="entry name" value="Calmodulin A"/>
    <property type="match status" value="1"/>
</dbReference>
<dbReference type="CDD" id="cd00051">
    <property type="entry name" value="EFh"/>
    <property type="match status" value="2"/>
</dbReference>
<dbReference type="PROSITE" id="PS00018">
    <property type="entry name" value="EF_HAND_1"/>
    <property type="match status" value="4"/>
</dbReference>
<feature type="domain" description="EF-hand" evidence="5">
    <location>
        <begin position="181"/>
        <end position="216"/>
    </location>
</feature>
<protein>
    <recommendedName>
        <fullName evidence="5">EF-hand domain-containing protein</fullName>
    </recommendedName>
</protein>
<dbReference type="OrthoDB" id="26525at2759"/>
<dbReference type="InterPro" id="IPR002048">
    <property type="entry name" value="EF_hand_dom"/>
</dbReference>